<dbReference type="OrthoDB" id="437457at2759"/>
<accession>A0A6A5T736</accession>
<evidence type="ECO:0000256" key="5">
    <source>
        <dbReference type="SAM" id="MobiDB-lite"/>
    </source>
</evidence>
<sequence length="551" mass="62781">MPSQQQPAPSRSSTAAPPHEAVTATNPPVKKQPSQSPEPSHRTGDKHNSRAPSPVQVADALKHEEEETQLPRQLSQEQSEHALPCLMCPAPSKITCTNCNTVRYCSNDCKNLDVAAHGLLCKQWDTLQNRPGPTHRRTIYLAQSQFGGGGDSSGSQDNISTIRFVWVEFWTSKDEDVNVSEVPQLGEHFQGIPKKRRETHTVIKNEVLFRQLDHPLRVEVCQSQPWLEESSAHVFLDTKFCNPWQGPMLLYGAREITTDSFVSKDVNLQDLRHLLDYLNTFDTTALANDIRFFGETVRGVRVNCNGDRKEGNKFLARSEDVRIPLSHKLFSRQHPDLLSELPIPGKLGISILSIKVPRRPHFERYLTTYASEADLAGVFKGDHNRPFRDLTKDWLMDTDPDFLRILSKHNDAWRWSSDWLASDKSSEYFLGSVVLARKDNKPLAAIHVESLWRYIRFVLEPKMTEASDIHEDRDVSRVNELMSRDAFINFHSMVAAWHGDDEQWKCLSPFGVKRRRGSMCLVYPAQKFPPKKARYEWTSDGDVSDASDEKN</sequence>
<protein>
    <recommendedName>
        <fullName evidence="6">MYND-type domain-containing protein</fullName>
    </recommendedName>
</protein>
<evidence type="ECO:0000259" key="6">
    <source>
        <dbReference type="PROSITE" id="PS50865"/>
    </source>
</evidence>
<feature type="compositionally biased region" description="Low complexity" evidence="5">
    <location>
        <begin position="1"/>
        <end position="18"/>
    </location>
</feature>
<dbReference type="EMBL" id="ML977049">
    <property type="protein sequence ID" value="KAF1948755.1"/>
    <property type="molecule type" value="Genomic_DNA"/>
</dbReference>
<keyword evidence="1" id="KW-0479">Metal-binding</keyword>
<evidence type="ECO:0000313" key="7">
    <source>
        <dbReference type="EMBL" id="KAF1948755.1"/>
    </source>
</evidence>
<dbReference type="GO" id="GO:0008270">
    <property type="term" value="F:zinc ion binding"/>
    <property type="evidence" value="ECO:0007669"/>
    <property type="project" value="UniProtKB-KW"/>
</dbReference>
<dbReference type="InterPro" id="IPR002893">
    <property type="entry name" value="Znf_MYND"/>
</dbReference>
<dbReference type="PROSITE" id="PS50865">
    <property type="entry name" value="ZF_MYND_2"/>
    <property type="match status" value="1"/>
</dbReference>
<evidence type="ECO:0000313" key="8">
    <source>
        <dbReference type="Proteomes" id="UP000800035"/>
    </source>
</evidence>
<keyword evidence="3" id="KW-0862">Zinc</keyword>
<evidence type="ECO:0000256" key="3">
    <source>
        <dbReference type="ARBA" id="ARBA00022833"/>
    </source>
</evidence>
<evidence type="ECO:0000256" key="1">
    <source>
        <dbReference type="ARBA" id="ARBA00022723"/>
    </source>
</evidence>
<gene>
    <name evidence="7" type="ORF">CC80DRAFT_511090</name>
</gene>
<dbReference type="Proteomes" id="UP000800035">
    <property type="component" value="Unassembled WGS sequence"/>
</dbReference>
<dbReference type="Pfam" id="PF01753">
    <property type="entry name" value="zf-MYND"/>
    <property type="match status" value="1"/>
</dbReference>
<feature type="compositionally biased region" description="Basic and acidic residues" evidence="5">
    <location>
        <begin position="39"/>
        <end position="48"/>
    </location>
</feature>
<dbReference type="Gene3D" id="6.10.140.2220">
    <property type="match status" value="1"/>
</dbReference>
<proteinExistence type="predicted"/>
<evidence type="ECO:0000256" key="2">
    <source>
        <dbReference type="ARBA" id="ARBA00022771"/>
    </source>
</evidence>
<feature type="region of interest" description="Disordered" evidence="5">
    <location>
        <begin position="1"/>
        <end position="55"/>
    </location>
</feature>
<name>A0A6A5T736_9PLEO</name>
<dbReference type="SUPFAM" id="SSF144232">
    <property type="entry name" value="HIT/MYND zinc finger-like"/>
    <property type="match status" value="1"/>
</dbReference>
<keyword evidence="2 4" id="KW-0863">Zinc-finger</keyword>
<evidence type="ECO:0000256" key="4">
    <source>
        <dbReference type="PROSITE-ProRule" id="PRU00134"/>
    </source>
</evidence>
<keyword evidence="8" id="KW-1185">Reference proteome</keyword>
<reference evidence="7" key="1">
    <citation type="journal article" date="2020" name="Stud. Mycol.">
        <title>101 Dothideomycetes genomes: a test case for predicting lifestyles and emergence of pathogens.</title>
        <authorList>
            <person name="Haridas S."/>
            <person name="Albert R."/>
            <person name="Binder M."/>
            <person name="Bloem J."/>
            <person name="Labutti K."/>
            <person name="Salamov A."/>
            <person name="Andreopoulos B."/>
            <person name="Baker S."/>
            <person name="Barry K."/>
            <person name="Bills G."/>
            <person name="Bluhm B."/>
            <person name="Cannon C."/>
            <person name="Castanera R."/>
            <person name="Culley D."/>
            <person name="Daum C."/>
            <person name="Ezra D."/>
            <person name="Gonzalez J."/>
            <person name="Henrissat B."/>
            <person name="Kuo A."/>
            <person name="Liang C."/>
            <person name="Lipzen A."/>
            <person name="Lutzoni F."/>
            <person name="Magnuson J."/>
            <person name="Mondo S."/>
            <person name="Nolan M."/>
            <person name="Ohm R."/>
            <person name="Pangilinan J."/>
            <person name="Park H.-J."/>
            <person name="Ramirez L."/>
            <person name="Alfaro M."/>
            <person name="Sun H."/>
            <person name="Tritt A."/>
            <person name="Yoshinaga Y."/>
            <person name="Zwiers L.-H."/>
            <person name="Turgeon B."/>
            <person name="Goodwin S."/>
            <person name="Spatafora J."/>
            <person name="Crous P."/>
            <person name="Grigoriev I."/>
        </authorList>
    </citation>
    <scope>NUCLEOTIDE SEQUENCE</scope>
    <source>
        <strain evidence="7">CBS 675.92</strain>
    </source>
</reference>
<organism evidence="7 8">
    <name type="scientific">Byssothecium circinans</name>
    <dbReference type="NCBI Taxonomy" id="147558"/>
    <lineage>
        <taxon>Eukaryota</taxon>
        <taxon>Fungi</taxon>
        <taxon>Dikarya</taxon>
        <taxon>Ascomycota</taxon>
        <taxon>Pezizomycotina</taxon>
        <taxon>Dothideomycetes</taxon>
        <taxon>Pleosporomycetidae</taxon>
        <taxon>Pleosporales</taxon>
        <taxon>Massarineae</taxon>
        <taxon>Massarinaceae</taxon>
        <taxon>Byssothecium</taxon>
    </lineage>
</organism>
<dbReference type="AlphaFoldDB" id="A0A6A5T736"/>
<feature type="domain" description="MYND-type" evidence="6">
    <location>
        <begin position="85"/>
        <end position="121"/>
    </location>
</feature>